<evidence type="ECO:0000256" key="1">
    <source>
        <dbReference type="SAM" id="Phobius"/>
    </source>
</evidence>
<evidence type="ECO:0000313" key="3">
    <source>
        <dbReference type="Proteomes" id="UP001597387"/>
    </source>
</evidence>
<evidence type="ECO:0000313" key="2">
    <source>
        <dbReference type="EMBL" id="MFD2163574.1"/>
    </source>
</evidence>
<comment type="caution">
    <text evidence="2">The sequence shown here is derived from an EMBL/GenBank/DDBJ whole genome shotgun (WGS) entry which is preliminary data.</text>
</comment>
<keyword evidence="3" id="KW-1185">Reference proteome</keyword>
<protein>
    <submittedName>
        <fullName evidence="2">DUF4230 domain-containing protein</fullName>
    </submittedName>
</protein>
<dbReference type="RefSeq" id="WP_255900658.1">
    <property type="nucleotide sequence ID" value="NZ_JAFMZO010000002.1"/>
</dbReference>
<accession>A0ABW4ZNV4</accession>
<keyword evidence="1" id="KW-1133">Transmembrane helix</keyword>
<organism evidence="2 3">
    <name type="scientific">Paradesertivirga mongoliensis</name>
    <dbReference type="NCBI Taxonomy" id="2100740"/>
    <lineage>
        <taxon>Bacteria</taxon>
        <taxon>Pseudomonadati</taxon>
        <taxon>Bacteroidota</taxon>
        <taxon>Sphingobacteriia</taxon>
        <taxon>Sphingobacteriales</taxon>
        <taxon>Sphingobacteriaceae</taxon>
        <taxon>Paradesertivirga</taxon>
    </lineage>
</organism>
<dbReference type="Proteomes" id="UP001597387">
    <property type="component" value="Unassembled WGS sequence"/>
</dbReference>
<name>A0ABW4ZNV4_9SPHI</name>
<sequence>MINKILKLRTALILGFSVATILFMIFMFFYIRNQFFVTRTEINEDVMIEKITNMGKLELVKYSMKDVIEKKVTRTLLPDKRILFVATGEVVGCIDLTKVAKEDIVSANDSVTVFLPNPEICYTKLDHQRSKVYELSGVWSPSDRQEMIEGIYKLAEQRLLQNAKEMNVLGKTKENALTIFKPILENISGKKVGIRFR</sequence>
<reference evidence="3" key="1">
    <citation type="journal article" date="2019" name="Int. J. Syst. Evol. Microbiol.">
        <title>The Global Catalogue of Microorganisms (GCM) 10K type strain sequencing project: providing services to taxonomists for standard genome sequencing and annotation.</title>
        <authorList>
            <consortium name="The Broad Institute Genomics Platform"/>
            <consortium name="The Broad Institute Genome Sequencing Center for Infectious Disease"/>
            <person name="Wu L."/>
            <person name="Ma J."/>
        </authorList>
    </citation>
    <scope>NUCLEOTIDE SEQUENCE [LARGE SCALE GENOMIC DNA]</scope>
    <source>
        <strain evidence="3">KCTC 42217</strain>
    </source>
</reference>
<proteinExistence type="predicted"/>
<dbReference type="InterPro" id="IPR025324">
    <property type="entry name" value="DUF4230"/>
</dbReference>
<keyword evidence="1" id="KW-0472">Membrane</keyword>
<gene>
    <name evidence="2" type="ORF">ACFSJU_14285</name>
</gene>
<dbReference type="Pfam" id="PF14014">
    <property type="entry name" value="DUF4230"/>
    <property type="match status" value="1"/>
</dbReference>
<dbReference type="EMBL" id="JBHUHZ010000002">
    <property type="protein sequence ID" value="MFD2163574.1"/>
    <property type="molecule type" value="Genomic_DNA"/>
</dbReference>
<feature type="transmembrane region" description="Helical" evidence="1">
    <location>
        <begin position="12"/>
        <end position="31"/>
    </location>
</feature>
<keyword evidence="1" id="KW-0812">Transmembrane</keyword>